<evidence type="ECO:0000313" key="3">
    <source>
        <dbReference type="EMBL" id="TKI71184.1"/>
    </source>
</evidence>
<dbReference type="Gene3D" id="2.30.170.10">
    <property type="match status" value="1"/>
</dbReference>
<sequence>MILKILLVVGVIALVYFIFIKKKPTLTETKSEQKKDKKESSEMIECSTCSIYCSLDDAILSNGKYYCSQECVEKRS</sequence>
<reference evidence="3 4" key="1">
    <citation type="submission" date="2019-04" db="EMBL/GenBank/DDBJ databases">
        <title>Sulfurimonas crateris sp. nov. a facultative anaerobic sulfur-oxidizing chemolithautotrophic bacterium isolated from a terrestrial mud vulcano.</title>
        <authorList>
            <person name="Ratnikova N.M."/>
            <person name="Slobodkin A.I."/>
            <person name="Merkel A.Y."/>
            <person name="Novikov A."/>
            <person name="Bonch-Osmolovskaya E.A."/>
            <person name="Slobodkina G.B."/>
        </authorList>
    </citation>
    <scope>NUCLEOTIDE SEQUENCE [LARGE SCALE GENOMIC DNA]</scope>
    <source>
        <strain evidence="3 4">SN118</strain>
    </source>
</reference>
<keyword evidence="1" id="KW-0479">Metal-binding</keyword>
<dbReference type="AlphaFoldDB" id="A0A4U2ZAH1"/>
<evidence type="ECO:0008006" key="5">
    <source>
        <dbReference type="Google" id="ProtNLM"/>
    </source>
</evidence>
<proteinExistence type="predicted"/>
<dbReference type="NCBIfam" id="NF041023">
    <property type="entry name" value="PP0621_fam"/>
    <property type="match status" value="1"/>
</dbReference>
<dbReference type="EMBL" id="SZPX01000001">
    <property type="protein sequence ID" value="TKI71184.1"/>
    <property type="molecule type" value="Genomic_DNA"/>
</dbReference>
<gene>
    <name evidence="3" type="ORF">FCU45_02050</name>
</gene>
<dbReference type="GO" id="GO:0046872">
    <property type="term" value="F:metal ion binding"/>
    <property type="evidence" value="ECO:0007669"/>
    <property type="project" value="UniProtKB-KW"/>
</dbReference>
<protein>
    <recommendedName>
        <fullName evidence="5">Prokaryotic metallothionein</fullName>
    </recommendedName>
</protein>
<name>A0A4U2ZAH1_9BACT</name>
<evidence type="ECO:0000313" key="4">
    <source>
        <dbReference type="Proteomes" id="UP000309561"/>
    </source>
</evidence>
<dbReference type="InterPro" id="IPR049708">
    <property type="entry name" value="PP0621-like"/>
</dbReference>
<keyword evidence="2" id="KW-0480">Metal-thiolate cluster</keyword>
<dbReference type="Proteomes" id="UP000309561">
    <property type="component" value="Unassembled WGS sequence"/>
</dbReference>
<dbReference type="RefSeq" id="WP_137011761.1">
    <property type="nucleotide sequence ID" value="NZ_SZPX01000001.1"/>
</dbReference>
<evidence type="ECO:0000256" key="1">
    <source>
        <dbReference type="ARBA" id="ARBA00022723"/>
    </source>
</evidence>
<evidence type="ECO:0000256" key="2">
    <source>
        <dbReference type="ARBA" id="ARBA00022851"/>
    </source>
</evidence>
<accession>A0A4U2ZAH1</accession>
<dbReference type="OrthoDB" id="5356091at2"/>
<comment type="caution">
    <text evidence="3">The sequence shown here is derived from an EMBL/GenBank/DDBJ whole genome shotgun (WGS) entry which is preliminary data.</text>
</comment>
<keyword evidence="4" id="KW-1185">Reference proteome</keyword>
<dbReference type="SUPFAM" id="SSF57868">
    <property type="entry name" value="Metallothionein"/>
    <property type="match status" value="1"/>
</dbReference>
<organism evidence="3 4">
    <name type="scientific">Sulfurimonas crateris</name>
    <dbReference type="NCBI Taxonomy" id="2574727"/>
    <lineage>
        <taxon>Bacteria</taxon>
        <taxon>Pseudomonadati</taxon>
        <taxon>Campylobacterota</taxon>
        <taxon>Epsilonproteobacteria</taxon>
        <taxon>Campylobacterales</taxon>
        <taxon>Sulfurimonadaceae</taxon>
        <taxon>Sulfurimonas</taxon>
    </lineage>
</organism>
<dbReference type="InterPro" id="IPR017854">
    <property type="entry name" value="Metalthion_dom_sf"/>
</dbReference>